<dbReference type="GO" id="GO:0003978">
    <property type="term" value="F:UDP-glucose 4-epimerase activity"/>
    <property type="evidence" value="ECO:0007669"/>
    <property type="project" value="UniProtKB-EC"/>
</dbReference>
<dbReference type="Gene3D" id="3.90.25.10">
    <property type="entry name" value="UDP-galactose 4-epimerase, domain 1"/>
    <property type="match status" value="1"/>
</dbReference>
<dbReference type="PANTHER" id="PTHR43000">
    <property type="entry name" value="DTDP-D-GLUCOSE 4,6-DEHYDRATASE-RELATED"/>
    <property type="match status" value="1"/>
</dbReference>
<dbReference type="Pfam" id="PF01370">
    <property type="entry name" value="Epimerase"/>
    <property type="match status" value="1"/>
</dbReference>
<gene>
    <name evidence="3" type="ORF">HDA39_006560</name>
</gene>
<dbReference type="SUPFAM" id="SSF51735">
    <property type="entry name" value="NAD(P)-binding Rossmann-fold domains"/>
    <property type="match status" value="1"/>
</dbReference>
<evidence type="ECO:0000259" key="2">
    <source>
        <dbReference type="Pfam" id="PF01370"/>
    </source>
</evidence>
<dbReference type="Proteomes" id="UP000549971">
    <property type="component" value="Unassembled WGS sequence"/>
</dbReference>
<keyword evidence="3" id="KW-0413">Isomerase</keyword>
<dbReference type="AlphaFoldDB" id="A0A7W9JCV9"/>
<dbReference type="EC" id="5.1.3.2" evidence="3"/>
<feature type="domain" description="NAD-dependent epimerase/dehydratase" evidence="2">
    <location>
        <begin position="103"/>
        <end position="223"/>
    </location>
</feature>
<evidence type="ECO:0000313" key="4">
    <source>
        <dbReference type="Proteomes" id="UP000549971"/>
    </source>
</evidence>
<protein>
    <submittedName>
        <fullName evidence="3">UDP-glucose 4-epimerase</fullName>
        <ecNumber evidence="3">5.1.3.2</ecNumber>
    </submittedName>
</protein>
<reference evidence="3 4" key="1">
    <citation type="submission" date="2020-08" db="EMBL/GenBank/DDBJ databases">
        <title>Sequencing the genomes of 1000 actinobacteria strains.</title>
        <authorList>
            <person name="Klenk H.-P."/>
        </authorList>
    </citation>
    <scope>NUCLEOTIDE SEQUENCE [LARGE SCALE GENOMIC DNA]</scope>
    <source>
        <strain evidence="3 4">DSM 28967</strain>
    </source>
</reference>
<proteinExistence type="inferred from homology"/>
<keyword evidence="4" id="KW-1185">Reference proteome</keyword>
<dbReference type="Gene3D" id="3.40.50.720">
    <property type="entry name" value="NAD(P)-binding Rossmann-like Domain"/>
    <property type="match status" value="1"/>
</dbReference>
<comment type="caution">
    <text evidence="3">The sequence shown here is derived from an EMBL/GenBank/DDBJ whole genome shotgun (WGS) entry which is preliminary data.</text>
</comment>
<evidence type="ECO:0000313" key="3">
    <source>
        <dbReference type="EMBL" id="MBB5839826.1"/>
    </source>
</evidence>
<sequence length="320" mass="33898">MTGRAVTWVVGAGGLLGRQVVARLRAQGRDVLTTGIPWQDPDACADALKEGLAELTTRSDGGEWNIAWCAGAGVVATSAEQLQVEGETFFRFLHHLGDQHDAGARGAFFLASSAGGLYAGSPDRPPFTENSRPRPLAPYGELKLAMEQQLGAVSRATGMPALVGRIGNIYGPGQNVSKPQGLVSHLCKAHLTGQPMSVYVSLDTLRDYLLVTDCAAMVVAGLAGVRRVARAAEDPVVVKVMASGRGISIGAVIAESTRVFRHRPRIVLGSSPMASVQARDLRLRSVSWPALDGYARSTLAAGIARTAEDLGRQLYRTTTR</sequence>
<organism evidence="3 4">
    <name type="scientific">Kribbella italica</name>
    <dbReference type="NCBI Taxonomy" id="1540520"/>
    <lineage>
        <taxon>Bacteria</taxon>
        <taxon>Bacillati</taxon>
        <taxon>Actinomycetota</taxon>
        <taxon>Actinomycetes</taxon>
        <taxon>Propionibacteriales</taxon>
        <taxon>Kribbellaceae</taxon>
        <taxon>Kribbella</taxon>
    </lineage>
</organism>
<dbReference type="EMBL" id="JACHMY010000001">
    <property type="protein sequence ID" value="MBB5839826.1"/>
    <property type="molecule type" value="Genomic_DNA"/>
</dbReference>
<evidence type="ECO:0000256" key="1">
    <source>
        <dbReference type="ARBA" id="ARBA00007637"/>
    </source>
</evidence>
<accession>A0A7W9JCV9</accession>
<dbReference type="InterPro" id="IPR001509">
    <property type="entry name" value="Epimerase_deHydtase"/>
</dbReference>
<dbReference type="RefSeq" id="WP_184801754.1">
    <property type="nucleotide sequence ID" value="NZ_JACHMY010000001.1"/>
</dbReference>
<dbReference type="InterPro" id="IPR036291">
    <property type="entry name" value="NAD(P)-bd_dom_sf"/>
</dbReference>
<comment type="similarity">
    <text evidence="1">Belongs to the NAD(P)-dependent epimerase/dehydratase family.</text>
</comment>
<name>A0A7W9JCV9_9ACTN</name>